<dbReference type="AlphaFoldDB" id="G4ZSX2"/>
<dbReference type="GeneID" id="20646890"/>
<dbReference type="KEGG" id="psoj:PHYSODRAFT_334876"/>
<accession>G4ZSX2</accession>
<proteinExistence type="predicted"/>
<protein>
    <submittedName>
        <fullName evidence="1">Uncharacterized protein</fullName>
    </submittedName>
</protein>
<keyword evidence="2" id="KW-1185">Reference proteome</keyword>
<dbReference type="Proteomes" id="UP000002640">
    <property type="component" value="Unassembled WGS sequence"/>
</dbReference>
<evidence type="ECO:0000313" key="2">
    <source>
        <dbReference type="Proteomes" id="UP000002640"/>
    </source>
</evidence>
<name>G4ZSX2_PHYSP</name>
<dbReference type="RefSeq" id="XP_009530486.1">
    <property type="nucleotide sequence ID" value="XM_009532191.1"/>
</dbReference>
<evidence type="ECO:0000313" key="1">
    <source>
        <dbReference type="EMBL" id="EGZ13057.1"/>
    </source>
</evidence>
<dbReference type="EMBL" id="JH159156">
    <property type="protein sequence ID" value="EGZ13057.1"/>
    <property type="molecule type" value="Genomic_DNA"/>
</dbReference>
<organism evidence="1 2">
    <name type="scientific">Phytophthora sojae (strain P6497)</name>
    <name type="common">Soybean stem and root rot agent</name>
    <name type="synonym">Phytophthora megasperma f. sp. glycines</name>
    <dbReference type="NCBI Taxonomy" id="1094619"/>
    <lineage>
        <taxon>Eukaryota</taxon>
        <taxon>Sar</taxon>
        <taxon>Stramenopiles</taxon>
        <taxon>Oomycota</taxon>
        <taxon>Peronosporomycetes</taxon>
        <taxon>Peronosporales</taxon>
        <taxon>Peronosporaceae</taxon>
        <taxon>Phytophthora</taxon>
    </lineage>
</organism>
<sequence>MEEANEATWEFLQPWVDAFRSRVTLNGPKAATAYVLGSLDYWTFSQDGFPVAIDTFALYLSFPADEATRTRDRQLLQTVREALELFTIIAAADNPAIVQVLAEFVSKVKIVVDDERGNKPHLVLPDWKCWLDGRLSESDPLARQPSITWGDLYGCPEDPETNSLEFRAAKENSRDWRRDKARTGLYTADCAVESHSRGSGEAEKEKKSFYRDNRGLCYESFLVSTYPRLFS</sequence>
<dbReference type="InParanoid" id="G4ZSX2"/>
<gene>
    <name evidence="1" type="ORF">PHYSODRAFT_334876</name>
</gene>
<reference evidence="1 2" key="1">
    <citation type="journal article" date="2006" name="Science">
        <title>Phytophthora genome sequences uncover evolutionary origins and mechanisms of pathogenesis.</title>
        <authorList>
            <person name="Tyler B.M."/>
            <person name="Tripathy S."/>
            <person name="Zhang X."/>
            <person name="Dehal P."/>
            <person name="Jiang R.H."/>
            <person name="Aerts A."/>
            <person name="Arredondo F.D."/>
            <person name="Baxter L."/>
            <person name="Bensasson D."/>
            <person name="Beynon J.L."/>
            <person name="Chapman J."/>
            <person name="Damasceno C.M."/>
            <person name="Dorrance A.E."/>
            <person name="Dou D."/>
            <person name="Dickerman A.W."/>
            <person name="Dubchak I.L."/>
            <person name="Garbelotto M."/>
            <person name="Gijzen M."/>
            <person name="Gordon S.G."/>
            <person name="Govers F."/>
            <person name="Grunwald N.J."/>
            <person name="Huang W."/>
            <person name="Ivors K.L."/>
            <person name="Jones R.W."/>
            <person name="Kamoun S."/>
            <person name="Krampis K."/>
            <person name="Lamour K.H."/>
            <person name="Lee M.K."/>
            <person name="McDonald W.H."/>
            <person name="Medina M."/>
            <person name="Meijer H.J."/>
            <person name="Nordberg E.K."/>
            <person name="Maclean D.J."/>
            <person name="Ospina-Giraldo M.D."/>
            <person name="Morris P.F."/>
            <person name="Phuntumart V."/>
            <person name="Putnam N.H."/>
            <person name="Rash S."/>
            <person name="Rose J.K."/>
            <person name="Sakihama Y."/>
            <person name="Salamov A.A."/>
            <person name="Savidor A."/>
            <person name="Scheuring C.F."/>
            <person name="Smith B.M."/>
            <person name="Sobral B.W."/>
            <person name="Terry A."/>
            <person name="Torto-Alalibo T.A."/>
            <person name="Win J."/>
            <person name="Xu Z."/>
            <person name="Zhang H."/>
            <person name="Grigoriev I.V."/>
            <person name="Rokhsar D.S."/>
            <person name="Boore J.L."/>
        </authorList>
    </citation>
    <scope>NUCLEOTIDE SEQUENCE [LARGE SCALE GENOMIC DNA]</scope>
    <source>
        <strain evidence="1 2">P6497</strain>
    </source>
</reference>